<dbReference type="AlphaFoldDB" id="A0A0W8G028"/>
<evidence type="ECO:0000313" key="1">
    <source>
        <dbReference type="EMBL" id="KUG26470.1"/>
    </source>
</evidence>
<proteinExistence type="predicted"/>
<dbReference type="EMBL" id="LNQE01000459">
    <property type="protein sequence ID" value="KUG26470.1"/>
    <property type="molecule type" value="Genomic_DNA"/>
</dbReference>
<reference evidence="1" key="1">
    <citation type="journal article" date="2015" name="Proc. Natl. Acad. Sci. U.S.A.">
        <title>Networks of energetic and metabolic interactions define dynamics in microbial communities.</title>
        <authorList>
            <person name="Embree M."/>
            <person name="Liu J.K."/>
            <person name="Al-Bassam M.M."/>
            <person name="Zengler K."/>
        </authorList>
    </citation>
    <scope>NUCLEOTIDE SEQUENCE</scope>
</reference>
<comment type="caution">
    <text evidence="1">The sequence shown here is derived from an EMBL/GenBank/DDBJ whole genome shotgun (WGS) entry which is preliminary data.</text>
</comment>
<name>A0A0W8G028_9ZZZZ</name>
<protein>
    <submittedName>
        <fullName evidence="1">Uncharacterized protein</fullName>
    </submittedName>
</protein>
<gene>
    <name evidence="1" type="ORF">ASZ90_003693</name>
</gene>
<organism evidence="1">
    <name type="scientific">hydrocarbon metagenome</name>
    <dbReference type="NCBI Taxonomy" id="938273"/>
    <lineage>
        <taxon>unclassified sequences</taxon>
        <taxon>metagenomes</taxon>
        <taxon>ecological metagenomes</taxon>
    </lineage>
</organism>
<sequence length="83" mass="9857">MKSPNHASHNPLADLISDEIYELLDSRGLINEKSVRDYQIRKKFKALRDNKISASDAIDRLREDYPYLQFDTIRKIVYQMQKE</sequence>
<accession>A0A0W8G028</accession>